<dbReference type="EMBL" id="JAVDYG010000001">
    <property type="protein sequence ID" value="MDR7361608.1"/>
    <property type="molecule type" value="Genomic_DNA"/>
</dbReference>
<reference evidence="1 2" key="1">
    <citation type="submission" date="2023-07" db="EMBL/GenBank/DDBJ databases">
        <title>Sequencing the genomes of 1000 actinobacteria strains.</title>
        <authorList>
            <person name="Klenk H.-P."/>
        </authorList>
    </citation>
    <scope>NUCLEOTIDE SEQUENCE [LARGE SCALE GENOMIC DNA]</scope>
    <source>
        <strain evidence="1 2">DSM 19426</strain>
    </source>
</reference>
<dbReference type="Proteomes" id="UP001183648">
    <property type="component" value="Unassembled WGS sequence"/>
</dbReference>
<proteinExistence type="predicted"/>
<accession>A0ABU2BSJ7</accession>
<sequence>MRTPIVSLTTSVARAAGPAGPSYARVGNAGFAWRKRDATLALSR</sequence>
<comment type="caution">
    <text evidence="1">The sequence shown here is derived from an EMBL/GenBank/DDBJ whole genome shotgun (WGS) entry which is preliminary data.</text>
</comment>
<name>A0ABU2BSJ7_9ACTN</name>
<evidence type="ECO:0000313" key="2">
    <source>
        <dbReference type="Proteomes" id="UP001183648"/>
    </source>
</evidence>
<dbReference type="RefSeq" id="WP_310299801.1">
    <property type="nucleotide sequence ID" value="NZ_BAAAPS010000007.1"/>
</dbReference>
<gene>
    <name evidence="1" type="ORF">J2S63_001161</name>
</gene>
<protein>
    <submittedName>
        <fullName evidence="1">Uncharacterized protein</fullName>
    </submittedName>
</protein>
<evidence type="ECO:0000313" key="1">
    <source>
        <dbReference type="EMBL" id="MDR7361608.1"/>
    </source>
</evidence>
<organism evidence="1 2">
    <name type="scientific">Nocardioides marmoribigeumensis</name>
    <dbReference type="NCBI Taxonomy" id="433649"/>
    <lineage>
        <taxon>Bacteria</taxon>
        <taxon>Bacillati</taxon>
        <taxon>Actinomycetota</taxon>
        <taxon>Actinomycetes</taxon>
        <taxon>Propionibacteriales</taxon>
        <taxon>Nocardioidaceae</taxon>
        <taxon>Nocardioides</taxon>
    </lineage>
</organism>
<keyword evidence="2" id="KW-1185">Reference proteome</keyword>